<dbReference type="EMBL" id="CAMXCT020001269">
    <property type="protein sequence ID" value="CAL1141836.1"/>
    <property type="molecule type" value="Genomic_DNA"/>
</dbReference>
<evidence type="ECO:0000256" key="4">
    <source>
        <dbReference type="SAM" id="MobiDB-lite"/>
    </source>
</evidence>
<dbReference type="InterPro" id="IPR036770">
    <property type="entry name" value="Ankyrin_rpt-contain_sf"/>
</dbReference>
<feature type="repeat" description="ANK" evidence="3">
    <location>
        <begin position="163"/>
        <end position="196"/>
    </location>
</feature>
<dbReference type="PANTHER" id="PTHR24198:SF165">
    <property type="entry name" value="ANKYRIN REPEAT-CONTAINING PROTEIN-RELATED"/>
    <property type="match status" value="1"/>
</dbReference>
<feature type="repeat" description="ANK" evidence="3">
    <location>
        <begin position="265"/>
        <end position="299"/>
    </location>
</feature>
<dbReference type="Gene3D" id="1.25.40.20">
    <property type="entry name" value="Ankyrin repeat-containing domain"/>
    <property type="match status" value="4"/>
</dbReference>
<dbReference type="EMBL" id="CAMXCT010001269">
    <property type="protein sequence ID" value="CAI3988461.1"/>
    <property type="molecule type" value="Genomic_DNA"/>
</dbReference>
<evidence type="ECO:0000256" key="3">
    <source>
        <dbReference type="PROSITE-ProRule" id="PRU00023"/>
    </source>
</evidence>
<feature type="region of interest" description="Disordered" evidence="4">
    <location>
        <begin position="914"/>
        <end position="937"/>
    </location>
</feature>
<evidence type="ECO:0000313" key="7">
    <source>
        <dbReference type="EMBL" id="CAL1141836.1"/>
    </source>
</evidence>
<dbReference type="EMBL" id="CAMXCT030001269">
    <property type="protein sequence ID" value="CAL4775773.1"/>
    <property type="molecule type" value="Genomic_DNA"/>
</dbReference>
<keyword evidence="2 3" id="KW-0040">ANK repeat</keyword>
<evidence type="ECO:0000259" key="5">
    <source>
        <dbReference type="Pfam" id="PF13475"/>
    </source>
</evidence>
<proteinExistence type="predicted"/>
<dbReference type="PROSITE" id="PS50088">
    <property type="entry name" value="ANK_REPEAT"/>
    <property type="match status" value="7"/>
</dbReference>
<accession>A0A9P1FUC4</accession>
<sequence>MPWPSAFVIAAVAVGQVGHAMRNVDHEAKQQALRSSLTCDVRSGDVAKVKQELQDDPFCVHRVTSDGITALGTAIYKNYLEIVKLLLKHGAQVNDEDGGGFPLIEAAGNGNVKIIRELVRYGAKVDPPGKSGAPLFSAVKNNNFWTVKALIEYKANVNAVDDMQETPLHKACVKSGDYEIVKLLVDAKANLNAKNSKGLTPLSVAVLKGRYYIDTRMITPLLDAGAEVNAVNNHQQTALHLAVWDPDALQLLLQHKADVNAADENGTTPLMAALEEDEPEPLAVKYLLDAKADVNVKLNHSTPLHLAVKKNLTEETELLLAAKADVNVKDAEGKTPFDYAEGEVKKLLKKYGGAGGESWRVWTAELKTKLKKNLKKNMKKVETLTLLRSCKMWALQALVQNWRVQLERKPLRSCNAAMPMTDAEVISRLQSSTKMQNKADFVKSALQQTGMAGTALEFVNPKFQKDPQMAKLAVENNAMTLQFVSVQCKGLDQIALTAVKKNGLALQFVPPEICKEHILLAAVKQNGQAFELVPNYLRTQPVALPELVESLPAGLGDDDEIGAAAVQAYARQTRAILGYADVRGFLKNVEVSEPGPGKFTILEEVPSIFEDDRGPRFMESVDNRGAVMEAVKENPDALDYASRRLKADRGIMLEAVKRDGWALKFAPEGASVRADKDIVLAVGNDGLALEASPELQQASLLATSESVSAKRIKQANRSRNIGPRVYSCCAETICTVENCERLQGQGAEEKTQYFAWVTMKNVPDSHGESSSVTWTSEVWGSGYVLPVERFLTPVETPQNFFSTGFPDEWLLKSKLLAEAKALRNQGHQLLAKVTRPVTGQSARATVQLADPASCTVALASPWRHPDPVMARSPLEYGGTESSGNRVPRCNCYNFATFDRNFFRNFRKMLPETIGLADPSNSSPDKFGHKGGGMQRKKEEQKYLEVRIDKANEILGMDNFRLHPFCVSAYYPGESEEVIDARKTKMVPAKKSAPGSRREDVFFFETIRVPYNPRQQLLHVEIFEVQVPLQMQFEDEWVGRATVQLADPNVELPMEYELARGPFEYGGTVTVSVKLPPPEVEAHEAHPLPDLRTFPKPVSPRQHLKSKAKVDGGIDMSPSDIPREGAGSTSKGGSDTTQPRTRSGSSFEGKNGKTPPKPIWMPVINGPGGSGFGLTNEIEKMVTFQPKGVQDVKVGSMSPLPSFGPDWFTSKLPGTLPPRPLPACAFGLPPAPPGLIAQMPELATVSPGVAAMVAEALRAPPLTTPGMPPPPQSVLAMPVRCGRTSMVPRCGGPWISRAAPAVNVAPPVYGRNLCRVAC</sequence>
<name>A0A9P1FUC4_9DINO</name>
<dbReference type="Pfam" id="PF00023">
    <property type="entry name" value="Ank"/>
    <property type="match status" value="1"/>
</dbReference>
<evidence type="ECO:0000256" key="1">
    <source>
        <dbReference type="ARBA" id="ARBA00022737"/>
    </source>
</evidence>
<gene>
    <name evidence="6" type="ORF">C1SCF055_LOCUS15630</name>
</gene>
<evidence type="ECO:0000313" key="8">
    <source>
        <dbReference type="EMBL" id="CAL4775773.1"/>
    </source>
</evidence>
<feature type="domain" description="DUF4116" evidence="5">
    <location>
        <begin position="440"/>
        <end position="485"/>
    </location>
</feature>
<dbReference type="Pfam" id="PF12796">
    <property type="entry name" value="Ank_2"/>
    <property type="match status" value="2"/>
</dbReference>
<dbReference type="Pfam" id="PF13475">
    <property type="entry name" value="DUF4116"/>
    <property type="match status" value="3"/>
</dbReference>
<organism evidence="6">
    <name type="scientific">Cladocopium goreaui</name>
    <dbReference type="NCBI Taxonomy" id="2562237"/>
    <lineage>
        <taxon>Eukaryota</taxon>
        <taxon>Sar</taxon>
        <taxon>Alveolata</taxon>
        <taxon>Dinophyceae</taxon>
        <taxon>Suessiales</taxon>
        <taxon>Symbiodiniaceae</taxon>
        <taxon>Cladocopium</taxon>
    </lineage>
</organism>
<protein>
    <submittedName>
        <fullName evidence="8">Ankyrin repeat, PH and SEC7 domain containing protein secG</fullName>
    </submittedName>
</protein>
<feature type="repeat" description="ANK" evidence="3">
    <location>
        <begin position="130"/>
        <end position="162"/>
    </location>
</feature>
<feature type="repeat" description="ANK" evidence="3">
    <location>
        <begin position="66"/>
        <end position="98"/>
    </location>
</feature>
<dbReference type="Pfam" id="PF13857">
    <property type="entry name" value="Ank_5"/>
    <property type="match status" value="1"/>
</dbReference>
<evidence type="ECO:0000256" key="2">
    <source>
        <dbReference type="ARBA" id="ARBA00023043"/>
    </source>
</evidence>
<dbReference type="OrthoDB" id="449261at2759"/>
<keyword evidence="1" id="KW-0677">Repeat</keyword>
<evidence type="ECO:0000313" key="6">
    <source>
        <dbReference type="EMBL" id="CAI3988461.1"/>
    </source>
</evidence>
<dbReference type="InterPro" id="IPR025197">
    <property type="entry name" value="DUF4116"/>
</dbReference>
<feature type="compositionally biased region" description="Polar residues" evidence="4">
    <location>
        <begin position="1126"/>
        <end position="1147"/>
    </location>
</feature>
<dbReference type="PROSITE" id="PS50297">
    <property type="entry name" value="ANK_REP_REGION"/>
    <property type="match status" value="6"/>
</dbReference>
<dbReference type="SMART" id="SM00248">
    <property type="entry name" value="ANK"/>
    <property type="match status" value="8"/>
</dbReference>
<dbReference type="SUPFAM" id="SSF48403">
    <property type="entry name" value="Ankyrin repeat"/>
    <property type="match status" value="1"/>
</dbReference>
<dbReference type="InterPro" id="IPR002110">
    <property type="entry name" value="Ankyrin_rpt"/>
</dbReference>
<dbReference type="Proteomes" id="UP001152797">
    <property type="component" value="Unassembled WGS sequence"/>
</dbReference>
<reference evidence="7" key="2">
    <citation type="submission" date="2024-04" db="EMBL/GenBank/DDBJ databases">
        <authorList>
            <person name="Chen Y."/>
            <person name="Shah S."/>
            <person name="Dougan E. K."/>
            <person name="Thang M."/>
            <person name="Chan C."/>
        </authorList>
    </citation>
    <scope>NUCLEOTIDE SEQUENCE [LARGE SCALE GENOMIC DNA]</scope>
</reference>
<feature type="repeat" description="ANK" evidence="3">
    <location>
        <begin position="299"/>
        <end position="331"/>
    </location>
</feature>
<evidence type="ECO:0000313" key="9">
    <source>
        <dbReference type="Proteomes" id="UP001152797"/>
    </source>
</evidence>
<reference evidence="6" key="1">
    <citation type="submission" date="2022-10" db="EMBL/GenBank/DDBJ databases">
        <authorList>
            <person name="Chen Y."/>
            <person name="Dougan E. K."/>
            <person name="Chan C."/>
            <person name="Rhodes N."/>
            <person name="Thang M."/>
        </authorList>
    </citation>
    <scope>NUCLEOTIDE SEQUENCE</scope>
</reference>
<feature type="repeat" description="ANK" evidence="3">
    <location>
        <begin position="98"/>
        <end position="130"/>
    </location>
</feature>
<keyword evidence="9" id="KW-1185">Reference proteome</keyword>
<feature type="domain" description="DUF4116" evidence="5">
    <location>
        <begin position="493"/>
        <end position="538"/>
    </location>
</feature>
<comment type="caution">
    <text evidence="6">The sequence shown here is derived from an EMBL/GenBank/DDBJ whole genome shotgun (WGS) entry which is preliminary data.</text>
</comment>
<feature type="repeat" description="ANK" evidence="3">
    <location>
        <begin position="197"/>
        <end position="233"/>
    </location>
</feature>
<feature type="region of interest" description="Disordered" evidence="4">
    <location>
        <begin position="1083"/>
        <end position="1163"/>
    </location>
</feature>
<feature type="domain" description="DUF4116" evidence="5">
    <location>
        <begin position="626"/>
        <end position="668"/>
    </location>
</feature>
<dbReference type="PANTHER" id="PTHR24198">
    <property type="entry name" value="ANKYRIN REPEAT AND PROTEIN KINASE DOMAIN-CONTAINING PROTEIN"/>
    <property type="match status" value="1"/>
</dbReference>